<accession>A0ABW4SMJ6</accession>
<keyword evidence="2" id="KW-1185">Reference proteome</keyword>
<evidence type="ECO:0000313" key="2">
    <source>
        <dbReference type="Proteomes" id="UP001597368"/>
    </source>
</evidence>
<evidence type="ECO:0008006" key="3">
    <source>
        <dbReference type="Google" id="ProtNLM"/>
    </source>
</evidence>
<name>A0ABW4SMJ6_9ACTN</name>
<organism evidence="1 2">
    <name type="scientific">Nonomuraea mangrovi</name>
    <dbReference type="NCBI Taxonomy" id="2316207"/>
    <lineage>
        <taxon>Bacteria</taxon>
        <taxon>Bacillati</taxon>
        <taxon>Actinomycetota</taxon>
        <taxon>Actinomycetes</taxon>
        <taxon>Streptosporangiales</taxon>
        <taxon>Streptosporangiaceae</taxon>
        <taxon>Nonomuraea</taxon>
    </lineage>
</organism>
<reference evidence="2" key="1">
    <citation type="journal article" date="2019" name="Int. J. Syst. Evol. Microbiol.">
        <title>The Global Catalogue of Microorganisms (GCM) 10K type strain sequencing project: providing services to taxonomists for standard genome sequencing and annotation.</title>
        <authorList>
            <consortium name="The Broad Institute Genomics Platform"/>
            <consortium name="The Broad Institute Genome Sequencing Center for Infectious Disease"/>
            <person name="Wu L."/>
            <person name="Ma J."/>
        </authorList>
    </citation>
    <scope>NUCLEOTIDE SEQUENCE [LARGE SCALE GENOMIC DNA]</scope>
    <source>
        <strain evidence="2">ICMP 6774ER</strain>
    </source>
</reference>
<proteinExistence type="predicted"/>
<gene>
    <name evidence="1" type="ORF">ACFSKW_04820</name>
</gene>
<protein>
    <recommendedName>
        <fullName evidence="3">Metalloprotease</fullName>
    </recommendedName>
</protein>
<dbReference type="SUPFAM" id="SSF55486">
    <property type="entry name" value="Metalloproteases ('zincins'), catalytic domain"/>
    <property type="match status" value="1"/>
</dbReference>
<dbReference type="EMBL" id="JBHUFV010000005">
    <property type="protein sequence ID" value="MFD1930798.1"/>
    <property type="molecule type" value="Genomic_DNA"/>
</dbReference>
<comment type="caution">
    <text evidence="1">The sequence shown here is derived from an EMBL/GenBank/DDBJ whole genome shotgun (WGS) entry which is preliminary data.</text>
</comment>
<dbReference type="RefSeq" id="WP_379569532.1">
    <property type="nucleotide sequence ID" value="NZ_JBHUFV010000005.1"/>
</dbReference>
<sequence length="215" mass="23617">MSSLSRLTVVAILVVAWVGGGAKAAAATVKADELQQDIRTAVYAVNRFWSDHWSDYFPGQYRPPRVVGGYDGRSPNRPTCSGYRLLPYNASYCATQHFIAWDVNLMRLSHSYGDGLVYQVISHEWSHAVQNRMPYRHLAWQIELQADCMGAAALAGAARDGTLVWERGDSQEIAATLRGLSGDTPWTNPADHGSAAERIDAFNTGLRSGMRACLV</sequence>
<dbReference type="Proteomes" id="UP001597368">
    <property type="component" value="Unassembled WGS sequence"/>
</dbReference>
<evidence type="ECO:0000313" key="1">
    <source>
        <dbReference type="EMBL" id="MFD1930798.1"/>
    </source>
</evidence>